<dbReference type="Proteomes" id="UP000005233">
    <property type="component" value="Chromosome"/>
</dbReference>
<dbReference type="AlphaFoldDB" id="H8I4I9"/>
<name>H8I4I9_METCZ</name>
<feature type="transmembrane region" description="Helical" evidence="1">
    <location>
        <begin position="12"/>
        <end position="42"/>
    </location>
</feature>
<protein>
    <recommendedName>
        <fullName evidence="2">DUF58 domain-containing protein</fullName>
    </recommendedName>
</protein>
<sequence>MELNDNALAVLVSALVLLTLAFITGSLIFYAVSGAMMAFIAWDFYRLRRALASLNDGLSVSTWLSRSEVPPGGSVACALKAEYAGAPGLRLSLKPFISGPDTLETVLGRIEMRRGEGRTVSMDVIPETPGDHSVGQVKACVSSLFFKGEADAGEKRLLKVRIPIGMSSLQHRICHNKIYSRTFYSVAESRGGSDFSRVREHATGDDIKNIDWALSSRSQRLVVREYESERILPSYFLVDLGGQPQTTKAGVALPLAIASSLINLHLADGERAGLACFSRSKVEYHLKQGSGRGHFRSISDALSRLSMIDEGMAQGSSTYVSASELYEVGRILESEMGDGTLKPILEETLRNYSANCNYDGFMQAIQAAIRASKEPCHLIILTGLSMGLLSLMNGIRLARYHGHFVSVILFDSSGGLDVERKALLESALRKLRAQSIKASLLLNPDTPESVLYEGRIPVRPRWHVGR</sequence>
<gene>
    <name evidence="3" type="ordered locus">Mtc_1414</name>
</gene>
<dbReference type="HOGENOM" id="CLU_586102_0_0_2"/>
<evidence type="ECO:0000313" key="4">
    <source>
        <dbReference type="Proteomes" id="UP000005233"/>
    </source>
</evidence>
<dbReference type="KEGG" id="mez:Mtc_1414"/>
<accession>H8I4I9</accession>
<dbReference type="EMBL" id="CP003243">
    <property type="protein sequence ID" value="AFD00168.1"/>
    <property type="molecule type" value="Genomic_DNA"/>
</dbReference>
<dbReference type="OrthoDB" id="3263at2157"/>
<keyword evidence="1" id="KW-0472">Membrane</keyword>
<dbReference type="PANTHER" id="PTHR33608">
    <property type="entry name" value="BLL2464 PROTEIN"/>
    <property type="match status" value="1"/>
</dbReference>
<keyword evidence="1" id="KW-1133">Transmembrane helix</keyword>
<evidence type="ECO:0000256" key="1">
    <source>
        <dbReference type="SAM" id="Phobius"/>
    </source>
</evidence>
<feature type="domain" description="DUF58" evidence="2">
    <location>
        <begin position="198"/>
        <end position="300"/>
    </location>
</feature>
<organism evidence="3 4">
    <name type="scientific">Methanocella conradii (strain DSM 24694 / JCM 17849 / CGMCC 1.5162 / HZ254)</name>
    <dbReference type="NCBI Taxonomy" id="1041930"/>
    <lineage>
        <taxon>Archaea</taxon>
        <taxon>Methanobacteriati</taxon>
        <taxon>Methanobacteriota</taxon>
        <taxon>Stenosarchaea group</taxon>
        <taxon>Methanomicrobia</taxon>
        <taxon>Methanocellales</taxon>
        <taxon>Methanocellaceae</taxon>
        <taxon>Methanocella</taxon>
    </lineage>
</organism>
<keyword evidence="1" id="KW-0812">Transmembrane</keyword>
<dbReference type="STRING" id="1041930.Mtc_1414"/>
<keyword evidence="4" id="KW-1185">Reference proteome</keyword>
<evidence type="ECO:0000259" key="2">
    <source>
        <dbReference type="Pfam" id="PF01882"/>
    </source>
</evidence>
<dbReference type="RefSeq" id="WP_014406005.1">
    <property type="nucleotide sequence ID" value="NC_017034.1"/>
</dbReference>
<evidence type="ECO:0000313" key="3">
    <source>
        <dbReference type="EMBL" id="AFD00168.1"/>
    </source>
</evidence>
<dbReference type="InterPro" id="IPR002881">
    <property type="entry name" value="DUF58"/>
</dbReference>
<reference evidence="3 4" key="1">
    <citation type="journal article" date="2012" name="J. Bacteriol.">
        <title>Complete genome sequence of a thermophilic methanogen, Methanocella conradii HZ254, isolated from Chinese rice field soil.</title>
        <authorList>
            <person name="Lu Z."/>
            <person name="Lu Y."/>
        </authorList>
    </citation>
    <scope>NUCLEOTIDE SEQUENCE [LARGE SCALE GENOMIC DNA]</scope>
    <source>
        <strain evidence="4">DSM 24694 / JCM 17849 / CGMCC 1.5162 / HZ254</strain>
    </source>
</reference>
<proteinExistence type="predicted"/>
<dbReference type="PANTHER" id="PTHR33608:SF6">
    <property type="entry name" value="BLL2464 PROTEIN"/>
    <property type="match status" value="1"/>
</dbReference>
<dbReference type="GeneID" id="11971544"/>
<dbReference type="eggNOG" id="arCOG02742">
    <property type="taxonomic scope" value="Archaea"/>
</dbReference>
<dbReference type="Pfam" id="PF01882">
    <property type="entry name" value="DUF58"/>
    <property type="match status" value="1"/>
</dbReference>